<dbReference type="GO" id="GO:0005874">
    <property type="term" value="C:microtubule"/>
    <property type="evidence" value="ECO:0007669"/>
    <property type="project" value="UniProtKB-KW"/>
</dbReference>
<dbReference type="InterPro" id="IPR027640">
    <property type="entry name" value="Kinesin-like_fam"/>
</dbReference>
<dbReference type="GO" id="GO:0016887">
    <property type="term" value="F:ATP hydrolysis activity"/>
    <property type="evidence" value="ECO:0007669"/>
    <property type="project" value="TreeGrafter"/>
</dbReference>
<evidence type="ECO:0000256" key="7">
    <source>
        <dbReference type="SAM" id="Coils"/>
    </source>
</evidence>
<organism evidence="10 11">
    <name type="scientific">Teratosphaeria destructans</name>
    <dbReference type="NCBI Taxonomy" id="418781"/>
    <lineage>
        <taxon>Eukaryota</taxon>
        <taxon>Fungi</taxon>
        <taxon>Dikarya</taxon>
        <taxon>Ascomycota</taxon>
        <taxon>Pezizomycotina</taxon>
        <taxon>Dothideomycetes</taxon>
        <taxon>Dothideomycetidae</taxon>
        <taxon>Mycosphaerellales</taxon>
        <taxon>Teratosphaeriaceae</taxon>
        <taxon>Teratosphaeria</taxon>
    </lineage>
</organism>
<dbReference type="PROSITE" id="PS50067">
    <property type="entry name" value="KINESIN_MOTOR_2"/>
    <property type="match status" value="1"/>
</dbReference>
<dbReference type="GO" id="GO:0005524">
    <property type="term" value="F:ATP binding"/>
    <property type="evidence" value="ECO:0007669"/>
    <property type="project" value="UniProtKB-UniRule"/>
</dbReference>
<dbReference type="Gene3D" id="3.40.850.10">
    <property type="entry name" value="Kinesin motor domain"/>
    <property type="match status" value="2"/>
</dbReference>
<comment type="caution">
    <text evidence="10">The sequence shown here is derived from an EMBL/GenBank/DDBJ whole genome shotgun (WGS) entry which is preliminary data.</text>
</comment>
<evidence type="ECO:0000256" key="3">
    <source>
        <dbReference type="ARBA" id="ARBA00022840"/>
    </source>
</evidence>
<dbReference type="GO" id="GO:0005634">
    <property type="term" value="C:nucleus"/>
    <property type="evidence" value="ECO:0007669"/>
    <property type="project" value="TreeGrafter"/>
</dbReference>
<accession>A0A9W7W6D8</accession>
<evidence type="ECO:0000313" key="10">
    <source>
        <dbReference type="EMBL" id="KAH9844938.1"/>
    </source>
</evidence>
<evidence type="ECO:0000256" key="5">
    <source>
        <dbReference type="PROSITE-ProRule" id="PRU00283"/>
    </source>
</evidence>
<keyword evidence="3 5" id="KW-0067">ATP-binding</keyword>
<dbReference type="PANTHER" id="PTHR24115:SF1008">
    <property type="entry name" value="KINESIN-LIKE PROTEIN SUBITO"/>
    <property type="match status" value="1"/>
</dbReference>
<protein>
    <recommendedName>
        <fullName evidence="6">Kinesin-like protein</fullName>
    </recommendedName>
</protein>
<dbReference type="InterPro" id="IPR001752">
    <property type="entry name" value="Kinesin_motor_dom"/>
</dbReference>
<dbReference type="GO" id="GO:0005871">
    <property type="term" value="C:kinesin complex"/>
    <property type="evidence" value="ECO:0007669"/>
    <property type="project" value="TreeGrafter"/>
</dbReference>
<evidence type="ECO:0000256" key="8">
    <source>
        <dbReference type="SAM" id="MobiDB-lite"/>
    </source>
</evidence>
<dbReference type="PROSITE" id="PS00411">
    <property type="entry name" value="KINESIN_MOTOR_1"/>
    <property type="match status" value="1"/>
</dbReference>
<dbReference type="InterPro" id="IPR036961">
    <property type="entry name" value="Kinesin_motor_dom_sf"/>
</dbReference>
<feature type="binding site" evidence="5">
    <location>
        <begin position="109"/>
        <end position="116"/>
    </location>
    <ligand>
        <name>ATP</name>
        <dbReference type="ChEBI" id="CHEBI:30616"/>
    </ligand>
</feature>
<dbReference type="Pfam" id="PF00225">
    <property type="entry name" value="Kinesin"/>
    <property type="match status" value="1"/>
</dbReference>
<dbReference type="InterPro" id="IPR019821">
    <property type="entry name" value="Kinesin_motor_CS"/>
</dbReference>
<proteinExistence type="inferred from homology"/>
<keyword evidence="7" id="KW-0175">Coiled coil</keyword>
<dbReference type="GO" id="GO:0003777">
    <property type="term" value="F:microtubule motor activity"/>
    <property type="evidence" value="ECO:0007669"/>
    <property type="project" value="InterPro"/>
</dbReference>
<keyword evidence="11" id="KW-1185">Reference proteome</keyword>
<evidence type="ECO:0000256" key="1">
    <source>
        <dbReference type="ARBA" id="ARBA00022701"/>
    </source>
</evidence>
<dbReference type="GO" id="GO:0007018">
    <property type="term" value="P:microtubule-based movement"/>
    <property type="evidence" value="ECO:0007669"/>
    <property type="project" value="InterPro"/>
</dbReference>
<name>A0A9W7W6D8_9PEZI</name>
<dbReference type="FunFam" id="3.40.850.10:FF:000091">
    <property type="entry name" value="Kinesin family protein"/>
    <property type="match status" value="1"/>
</dbReference>
<feature type="domain" description="Kinesin motor" evidence="9">
    <location>
        <begin position="15"/>
        <end position="538"/>
    </location>
</feature>
<dbReference type="GO" id="GO:0008017">
    <property type="term" value="F:microtubule binding"/>
    <property type="evidence" value="ECO:0007669"/>
    <property type="project" value="InterPro"/>
</dbReference>
<dbReference type="SMART" id="SM00129">
    <property type="entry name" value="KISc"/>
    <property type="match status" value="1"/>
</dbReference>
<reference evidence="10 11" key="2">
    <citation type="journal article" date="2021" name="Curr. Genet.">
        <title>Genetic response to nitrogen starvation in the aggressive Eucalyptus foliar pathogen Teratosphaeria destructans.</title>
        <authorList>
            <person name="Havenga M."/>
            <person name="Wingfield B.D."/>
            <person name="Wingfield M.J."/>
            <person name="Dreyer L.L."/>
            <person name="Roets F."/>
            <person name="Aylward J."/>
        </authorList>
    </citation>
    <scope>NUCLEOTIDE SEQUENCE [LARGE SCALE GENOMIC DNA]</scope>
    <source>
        <strain evidence="10">CMW44962</strain>
    </source>
</reference>
<evidence type="ECO:0000259" key="9">
    <source>
        <dbReference type="PROSITE" id="PS50067"/>
    </source>
</evidence>
<keyword evidence="4 5" id="KW-0505">Motor protein</keyword>
<dbReference type="SUPFAM" id="SSF52540">
    <property type="entry name" value="P-loop containing nucleoside triphosphate hydrolases"/>
    <property type="match status" value="1"/>
</dbReference>
<dbReference type="Proteomes" id="UP001138500">
    <property type="component" value="Unassembled WGS sequence"/>
</dbReference>
<dbReference type="PANTHER" id="PTHR24115">
    <property type="entry name" value="KINESIN-RELATED"/>
    <property type="match status" value="1"/>
</dbReference>
<feature type="region of interest" description="Disordered" evidence="8">
    <location>
        <begin position="751"/>
        <end position="784"/>
    </location>
</feature>
<dbReference type="AlphaFoldDB" id="A0A9W7W6D8"/>
<evidence type="ECO:0000256" key="6">
    <source>
        <dbReference type="RuleBase" id="RU000394"/>
    </source>
</evidence>
<keyword evidence="1 6" id="KW-0493">Microtubule</keyword>
<dbReference type="OrthoDB" id="123929at2759"/>
<dbReference type="EMBL" id="RIBY02000202">
    <property type="protein sequence ID" value="KAH9844938.1"/>
    <property type="molecule type" value="Genomic_DNA"/>
</dbReference>
<gene>
    <name evidence="10" type="ORF">Tdes44962_MAKER07049</name>
</gene>
<feature type="coiled-coil region" evidence="7">
    <location>
        <begin position="588"/>
        <end position="629"/>
    </location>
</feature>
<evidence type="ECO:0000256" key="2">
    <source>
        <dbReference type="ARBA" id="ARBA00022741"/>
    </source>
</evidence>
<evidence type="ECO:0000313" key="11">
    <source>
        <dbReference type="Proteomes" id="UP001138500"/>
    </source>
</evidence>
<sequence length="784" mass="86567">MIADDMDPFEAHTALFDVYLRLRPSATNTERFLDVEQCRDSHLPTHITIRPPADDKRKKAVEKFQFTRVFEEHAGQRDIFENTGILPLVEGVLGAPGREGRDGLLATLGVTGSGKSHTILGSKSQRGLTQLTLDVLFQHTSSHLVDIETSPIAFSSLCAADVSEALMMPASRFLDSVYSESGNLSRATTPALVRDSTLPHTYIAPGTFPNFSDSINSSSARPSSTVYDRLYPSLAKYQTPKVARGSVSHSNKSTRSKIAHITRSVAKKLTFAEQQDTSLLSVPSSRKYMPRISTMPQTPSVDDIPIEIDSSAEYAIVISMYEVYNDRIFDLLTASAATKTPHKRRALLFKNTEASPDRKVVAGLKKIVCSTLEEALLVLETGLHERRVAGTGSNAVSSRSHGFFCMEVKKRRAASKGLPVSSSWTSSTMTIVDLAGSERARAAKTAGSTLAEAGKINESLMYLGQCMQMLSDNANSTSPALVPFRQCKLTELMFSNSFAHNHQHKCAQKFTMIVTADPLGDYNATSQILRYSALAREVTVPRIPSVTAAYISGATSAEAARLGQDGHSSGRATPSAIQQELELALATIADLRQQLETSQILLQEETQRRQEAESSWKSSELRIDEMEAEIREELYNEFEHKLQTEQRRWRAARDAEMDAQDEHLDAKISLLTQNLSIYEDETADPEFDKENMAPAADDVFGPVGVDPSVEAVGKFGACRMSVLEDTERKAKELEAENVDLRRRMEEMERTCRQRGVLRSPSKKMRVLKTPSRKWEGSGVGLDDV</sequence>
<dbReference type="InterPro" id="IPR027417">
    <property type="entry name" value="P-loop_NTPase"/>
</dbReference>
<keyword evidence="2 5" id="KW-0547">Nucleotide-binding</keyword>
<feature type="coiled-coil region" evidence="7">
    <location>
        <begin position="723"/>
        <end position="750"/>
    </location>
</feature>
<reference evidence="10 11" key="1">
    <citation type="journal article" date="2018" name="IMA Fungus">
        <title>IMA Genome-F 10: Nine draft genome sequences of Claviceps purpurea s.lat., including C. arundinis, C. humidiphila, and C. cf. spartinae, pseudomolecules for the pitch canker pathogen Fusarium circinatum, draft genome of Davidsoniella eucalypti, Grosmannia galeiformis, Quambalaria eucalypti, and Teratosphaeria destructans.</title>
        <authorList>
            <person name="Wingfield B.D."/>
            <person name="Liu M."/>
            <person name="Nguyen H.D."/>
            <person name="Lane F.A."/>
            <person name="Morgan S.W."/>
            <person name="De Vos L."/>
            <person name="Wilken P.M."/>
            <person name="Duong T.A."/>
            <person name="Aylward J."/>
            <person name="Coetzee M.P."/>
            <person name="Dadej K."/>
            <person name="De Beer Z.W."/>
            <person name="Findlay W."/>
            <person name="Havenga M."/>
            <person name="Kolarik M."/>
            <person name="Menzies J.G."/>
            <person name="Naidoo K."/>
            <person name="Pochopski O."/>
            <person name="Shoukouhi P."/>
            <person name="Santana Q.C."/>
            <person name="Seifert K.A."/>
            <person name="Soal N."/>
            <person name="Steenkamp E.T."/>
            <person name="Tatham C.T."/>
            <person name="van der Nest M.A."/>
            <person name="Wingfield M.J."/>
        </authorList>
    </citation>
    <scope>NUCLEOTIDE SEQUENCE [LARGE SCALE GENOMIC DNA]</scope>
    <source>
        <strain evidence="10">CMW44962</strain>
    </source>
</reference>
<evidence type="ECO:0000256" key="4">
    <source>
        <dbReference type="ARBA" id="ARBA00023175"/>
    </source>
</evidence>
<comment type="similarity">
    <text evidence="5 6">Belongs to the TRAFAC class myosin-kinesin ATPase superfamily. Kinesin family.</text>
</comment>